<comment type="miscellaneous">
    <text evidence="9">Few gyrases are as efficient as E.coli at forming negative supercoils. Not all organisms have 2 type II topoisomerases; in organisms with a single type II topoisomerase this enzyme also has to decatenate newly replicated chromosomes.</text>
</comment>
<dbReference type="PANTHER" id="PTHR43493:SF5">
    <property type="entry name" value="DNA GYRASE SUBUNIT A, CHLOROPLASTIC_MITOCHONDRIAL"/>
    <property type="match status" value="1"/>
</dbReference>
<keyword evidence="5 9" id="KW-0067">ATP-binding</keyword>
<comment type="caution">
    <text evidence="14">The sequence shown here is derived from an EMBL/GenBank/DDBJ whole genome shotgun (WGS) entry which is preliminary data.</text>
</comment>
<dbReference type="Pfam" id="PF03989">
    <property type="entry name" value="DNA_gyraseA_C"/>
    <property type="match status" value="6"/>
</dbReference>
<feature type="active site" description="O-(5'-phospho-DNA)-tyrosine intermediate" evidence="9 10">
    <location>
        <position position="123"/>
    </location>
</feature>
<dbReference type="FunFam" id="2.120.10.90:FF:000004">
    <property type="entry name" value="DNA gyrase subunit A"/>
    <property type="match status" value="1"/>
</dbReference>
<comment type="subcellular location">
    <subcellularLocation>
        <location evidence="9">Cytoplasm</location>
    </subcellularLocation>
</comment>
<keyword evidence="6 9" id="KW-0799">Topoisomerase</keyword>
<dbReference type="InterPro" id="IPR013757">
    <property type="entry name" value="Topo_IIA_A_a_sf"/>
</dbReference>
<dbReference type="AlphaFoldDB" id="A0AB72Z524"/>
<dbReference type="Proteomes" id="UP000003597">
    <property type="component" value="Unassembled WGS sequence"/>
</dbReference>
<dbReference type="Gene3D" id="3.30.1360.40">
    <property type="match status" value="1"/>
</dbReference>
<comment type="similarity">
    <text evidence="2 9">Belongs to the type II topoisomerase GyrA/ParC subunit family.</text>
</comment>
<dbReference type="InterPro" id="IPR050220">
    <property type="entry name" value="Type_II_DNA_Topoisomerases"/>
</dbReference>
<dbReference type="GO" id="GO:0009330">
    <property type="term" value="C:DNA topoisomerase type II (double strand cut, ATP-hydrolyzing) complex"/>
    <property type="evidence" value="ECO:0007669"/>
    <property type="project" value="TreeGrafter"/>
</dbReference>
<dbReference type="NCBIfam" id="NF004044">
    <property type="entry name" value="PRK05561.1"/>
    <property type="match status" value="1"/>
</dbReference>
<dbReference type="InterPro" id="IPR002205">
    <property type="entry name" value="Topo_IIA_dom_A"/>
</dbReference>
<feature type="coiled-coil region" evidence="11">
    <location>
        <begin position="437"/>
        <end position="485"/>
    </location>
</feature>
<dbReference type="InterPro" id="IPR035516">
    <property type="entry name" value="Gyrase/topoIV_suA_C"/>
</dbReference>
<dbReference type="GO" id="GO:0005524">
    <property type="term" value="F:ATP binding"/>
    <property type="evidence" value="ECO:0007669"/>
    <property type="project" value="UniProtKB-UniRule"/>
</dbReference>
<dbReference type="GO" id="GO:0003677">
    <property type="term" value="F:DNA binding"/>
    <property type="evidence" value="ECO:0007669"/>
    <property type="project" value="UniProtKB-UniRule"/>
</dbReference>
<comment type="function">
    <text evidence="9">A type II topoisomerase that negatively supercoils closed circular double-stranded (ds) DNA in an ATP-dependent manner to modulate DNA topology and maintain chromosomes in an underwound state. Negative supercoiling favors strand separation, and DNA replication, transcription, recombination and repair, all of which involve strand separation. Also able to catalyze the interconversion of other topological isomers of dsDNA rings, including catenanes and knotted rings. Type II topoisomerases break and join 2 DNA strands simultaneously in an ATP-dependent manner.</text>
</comment>
<protein>
    <recommendedName>
        <fullName evidence="9">DNA gyrase subunit A</fullName>
        <ecNumber evidence="9">5.6.2.2</ecNumber>
    </recommendedName>
</protein>
<dbReference type="GeneID" id="93233500"/>
<dbReference type="Gene3D" id="3.90.199.10">
    <property type="entry name" value="Topoisomerase II, domain 5"/>
    <property type="match status" value="1"/>
</dbReference>
<evidence type="ECO:0000256" key="11">
    <source>
        <dbReference type="SAM" id="Coils"/>
    </source>
</evidence>
<evidence type="ECO:0000256" key="7">
    <source>
        <dbReference type="ARBA" id="ARBA00023125"/>
    </source>
</evidence>
<dbReference type="CDD" id="cd00187">
    <property type="entry name" value="TOP4c"/>
    <property type="match status" value="1"/>
</dbReference>
<dbReference type="SMART" id="SM00434">
    <property type="entry name" value="TOP4c"/>
    <property type="match status" value="1"/>
</dbReference>
<dbReference type="PANTHER" id="PTHR43493">
    <property type="entry name" value="DNA GYRASE/TOPOISOMERASE SUBUNIT A"/>
    <property type="match status" value="1"/>
</dbReference>
<dbReference type="Pfam" id="PF00521">
    <property type="entry name" value="DNA_topoisoIV"/>
    <property type="match status" value="1"/>
</dbReference>
<keyword evidence="8 9" id="KW-0413">Isomerase</keyword>
<accession>A0AB72Z524</accession>
<dbReference type="GO" id="GO:0006261">
    <property type="term" value="P:DNA-templated DNA replication"/>
    <property type="evidence" value="ECO:0007669"/>
    <property type="project" value="UniProtKB-UniRule"/>
</dbReference>
<keyword evidence="15" id="KW-1185">Reference proteome</keyword>
<feature type="compositionally biased region" description="Acidic residues" evidence="12">
    <location>
        <begin position="809"/>
        <end position="821"/>
    </location>
</feature>
<evidence type="ECO:0000313" key="15">
    <source>
        <dbReference type="Proteomes" id="UP000003597"/>
    </source>
</evidence>
<dbReference type="EMBL" id="AGCN01000042">
    <property type="protein sequence ID" value="EHN60116.1"/>
    <property type="molecule type" value="Genomic_DNA"/>
</dbReference>
<evidence type="ECO:0000259" key="13">
    <source>
        <dbReference type="PROSITE" id="PS52040"/>
    </source>
</evidence>
<feature type="short sequence motif" description="GyrA-box" evidence="9">
    <location>
        <begin position="527"/>
        <end position="533"/>
    </location>
</feature>
<evidence type="ECO:0000256" key="8">
    <source>
        <dbReference type="ARBA" id="ARBA00023235"/>
    </source>
</evidence>
<keyword evidence="4 9" id="KW-0547">Nucleotide-binding</keyword>
<dbReference type="FunFam" id="3.30.1360.40:FF:000002">
    <property type="entry name" value="DNA gyrase subunit A"/>
    <property type="match status" value="1"/>
</dbReference>
<dbReference type="InterPro" id="IPR006691">
    <property type="entry name" value="GyrA/parC_rep"/>
</dbReference>
<comment type="subunit">
    <text evidence="9">Heterotetramer, composed of two GyrA and two GyrB chains. In the heterotetramer, GyrA contains the active site tyrosine that forms a transient covalent intermediate with DNA, while GyrB binds cofactors and catalyzes ATP hydrolysis.</text>
</comment>
<feature type="region of interest" description="Disordered" evidence="12">
    <location>
        <begin position="807"/>
        <end position="842"/>
    </location>
</feature>
<dbReference type="GO" id="GO:0005694">
    <property type="term" value="C:chromosome"/>
    <property type="evidence" value="ECO:0007669"/>
    <property type="project" value="InterPro"/>
</dbReference>
<evidence type="ECO:0000256" key="10">
    <source>
        <dbReference type="PROSITE-ProRule" id="PRU01384"/>
    </source>
</evidence>
<proteinExistence type="inferred from homology"/>
<dbReference type="HAMAP" id="MF_01897">
    <property type="entry name" value="GyrA"/>
    <property type="match status" value="1"/>
</dbReference>
<evidence type="ECO:0000256" key="12">
    <source>
        <dbReference type="SAM" id="MobiDB-lite"/>
    </source>
</evidence>
<evidence type="ECO:0000256" key="3">
    <source>
        <dbReference type="ARBA" id="ARBA00022490"/>
    </source>
</evidence>
<dbReference type="InterPro" id="IPR013758">
    <property type="entry name" value="Topo_IIA_A/C_ab"/>
</dbReference>
<evidence type="ECO:0000256" key="5">
    <source>
        <dbReference type="ARBA" id="ARBA00022840"/>
    </source>
</evidence>
<dbReference type="GO" id="GO:0034335">
    <property type="term" value="F:DNA negative supercoiling activity"/>
    <property type="evidence" value="ECO:0007669"/>
    <property type="project" value="UniProtKB-ARBA"/>
</dbReference>
<dbReference type="NCBIfam" id="TIGR01063">
    <property type="entry name" value="gyrA"/>
    <property type="match status" value="1"/>
</dbReference>
<dbReference type="InterPro" id="IPR013760">
    <property type="entry name" value="Topo_IIA-like_dom_sf"/>
</dbReference>
<dbReference type="SUPFAM" id="SSF101904">
    <property type="entry name" value="GyrA/ParC C-terminal domain-like"/>
    <property type="match status" value="1"/>
</dbReference>
<dbReference type="SUPFAM" id="SSF56719">
    <property type="entry name" value="Type II DNA topoisomerase"/>
    <property type="match status" value="1"/>
</dbReference>
<dbReference type="RefSeq" id="WP_003772715.1">
    <property type="nucleotide sequence ID" value="NZ_JH556650.1"/>
</dbReference>
<keyword evidence="7 9" id="KW-0238">DNA-binding</keyword>
<dbReference type="FunFam" id="3.90.199.10:FF:000001">
    <property type="entry name" value="DNA gyrase subunit A"/>
    <property type="match status" value="1"/>
</dbReference>
<keyword evidence="11" id="KW-0175">Coiled coil</keyword>
<dbReference type="EC" id="5.6.2.2" evidence="9"/>
<evidence type="ECO:0000313" key="14">
    <source>
        <dbReference type="EMBL" id="EHN60116.1"/>
    </source>
</evidence>
<dbReference type="Gene3D" id="1.10.268.10">
    <property type="entry name" value="Topoisomerase, domain 3"/>
    <property type="match status" value="1"/>
</dbReference>
<feature type="domain" description="Topo IIA-type catalytic" evidence="13">
    <location>
        <begin position="35"/>
        <end position="500"/>
    </location>
</feature>
<dbReference type="Gene3D" id="2.120.10.90">
    <property type="entry name" value="DNA gyrase/topoisomerase IV, subunit A, C-terminal"/>
    <property type="match status" value="1"/>
</dbReference>
<reference evidence="14 15" key="1">
    <citation type="submission" date="2011-08" db="EMBL/GenBank/DDBJ databases">
        <authorList>
            <person name="Weinstock G."/>
            <person name="Sodergren E."/>
            <person name="Clifton S."/>
            <person name="Fulton L."/>
            <person name="Fulton B."/>
            <person name="Courtney L."/>
            <person name="Fronick C."/>
            <person name="Harrison M."/>
            <person name="Strong C."/>
            <person name="Farmer C."/>
            <person name="Delahaunty K."/>
            <person name="Markovic C."/>
            <person name="Hall O."/>
            <person name="Minx P."/>
            <person name="Tomlinson C."/>
            <person name="Mitreva M."/>
            <person name="Hou S."/>
            <person name="Chen J."/>
            <person name="Wollam A."/>
            <person name="Pepin K.H."/>
            <person name="Johnson M."/>
            <person name="Bhonagiri V."/>
            <person name="Zhang X."/>
            <person name="Suruliraj S."/>
            <person name="Warren W."/>
            <person name="Chinwalla A."/>
            <person name="Mardis E.R."/>
            <person name="Wilson R.K."/>
        </authorList>
    </citation>
    <scope>NUCLEOTIDE SEQUENCE [LARGE SCALE GENOMIC DNA]</scope>
    <source>
        <strain evidence="14 15">ATCC 33091</strain>
    </source>
</reference>
<sequence length="842" mass="94677">MAETPNQRITEINLNKEMRTSFLDYAMSVIVARALPDVRDGLKPVHRRILYAMNDLGMTSDKAYKKSARIVGEVIGKYHPHGDTAVYFTMVRMAQDFSYRNMLVDGHGNFGSVDGDMAAAMRYTEARMSKISMELLRDINKDTIDYADNYDGSEREPVILPARFPNLLVNGSSGIAVGMATNIPTHHLGEVIDGVLALSHDPEISIRDLMEHIPGPDFPTAGMIMGRSGIRRAYESGRGSITVRGRVDIEEKKNGKETIVITEIPYQVNKARLVERIAELAREKKIDGITSLNDESDRSGMRIVIEVRRDISASVIVNNLFKMTALQTTFGINMLALVDNHPKVLNLKEILYHYLEHQKVVIRRRTEFELRKAEARAHILEGLRIALDNIDAIIKLIRGSKTSDVAKEGLMTQFNLSDKQAQAILDMRLQRLTGLEREKIEEEYQNLVALINDLKAILADDERILEIIREELEEIKVKYADKRRTEILAGDLVSLEDEDLIPEEEVAITLTKRGYIKRLPLSTYRSQRRGGRGIQGMSTHEDDFVEHLVATSTHDTLLFFTNTGKVYRSKGYEVPEYGRTAKGIPIINLLGIESQEQVNAVINLSEFTDDSYLFFTTKHGVVKRTTLSQFAKIRQSGLRAVELRENDELISVQMTDGSKNMIIATKHGQSIYFPEENIRVMGRTAAGVRGIRLREDDEVIGMEVLEDDEKVLVVTEKGYGKQTPASQYPLRNRGGMGVKTVTITEKNGNLVAMKTVTGEEDLMLMTVSGVLIRFEIDTVSQTGRSAMGVKLIRLDEDEKVATVAKVPKEEDEVELEEEIDETLITQVPDESFEDAPGSDIEE</sequence>
<evidence type="ECO:0000256" key="6">
    <source>
        <dbReference type="ARBA" id="ARBA00023029"/>
    </source>
</evidence>
<dbReference type="NCBIfam" id="NF004043">
    <property type="entry name" value="PRK05560.1"/>
    <property type="match status" value="1"/>
</dbReference>
<dbReference type="InterPro" id="IPR005743">
    <property type="entry name" value="GyrA"/>
</dbReference>
<evidence type="ECO:0000256" key="2">
    <source>
        <dbReference type="ARBA" id="ARBA00008263"/>
    </source>
</evidence>
<dbReference type="FunFam" id="1.10.268.10:FF:000001">
    <property type="entry name" value="DNA gyrase subunit A"/>
    <property type="match status" value="1"/>
</dbReference>
<dbReference type="GO" id="GO:0006265">
    <property type="term" value="P:DNA topological change"/>
    <property type="evidence" value="ECO:0007669"/>
    <property type="project" value="UniProtKB-UniRule"/>
</dbReference>
<organism evidence="14 15">
    <name type="scientific">Listeria innocua ATCC 33091</name>
    <dbReference type="NCBI Taxonomy" id="1002366"/>
    <lineage>
        <taxon>Bacteria</taxon>
        <taxon>Bacillati</taxon>
        <taxon>Bacillota</taxon>
        <taxon>Bacilli</taxon>
        <taxon>Bacillales</taxon>
        <taxon>Listeriaceae</taxon>
        <taxon>Listeria</taxon>
    </lineage>
</organism>
<evidence type="ECO:0000256" key="1">
    <source>
        <dbReference type="ARBA" id="ARBA00000185"/>
    </source>
</evidence>
<comment type="catalytic activity">
    <reaction evidence="1 9 10">
        <text>ATP-dependent breakage, passage and rejoining of double-stranded DNA.</text>
        <dbReference type="EC" id="5.6.2.2"/>
    </reaction>
</comment>
<dbReference type="PROSITE" id="PS52040">
    <property type="entry name" value="TOPO_IIA"/>
    <property type="match status" value="1"/>
</dbReference>
<evidence type="ECO:0000256" key="4">
    <source>
        <dbReference type="ARBA" id="ARBA00022741"/>
    </source>
</evidence>
<evidence type="ECO:0000256" key="9">
    <source>
        <dbReference type="HAMAP-Rule" id="MF_01897"/>
    </source>
</evidence>
<keyword evidence="3 9" id="KW-0963">Cytoplasm</keyword>
<name>A0AB72Z524_LISIO</name>
<dbReference type="GO" id="GO:0005737">
    <property type="term" value="C:cytoplasm"/>
    <property type="evidence" value="ECO:0007669"/>
    <property type="project" value="UniProtKB-SubCell"/>
</dbReference>
<gene>
    <name evidence="9" type="primary">gyrA</name>
    <name evidence="14" type="ORF">HMPREF0557_02715</name>
</gene>